<dbReference type="GeneID" id="39739092"/>
<reference evidence="4 5" key="1">
    <citation type="submission" date="2015-04" db="EMBL/GenBank/DDBJ databases">
        <authorList>
            <consortium name="Pathogen Informatics"/>
        </authorList>
    </citation>
    <scope>NUCLEOTIDE SEQUENCE [LARGE SCALE GENOMIC DNA]</scope>
    <source>
        <strain evidence="4 5">SGS1</strain>
    </source>
</reference>
<dbReference type="VEuPathDB" id="PlasmoDB:PRELSG_1466000"/>
<dbReference type="GO" id="GO:0005672">
    <property type="term" value="C:transcription factor TFIIA complex"/>
    <property type="evidence" value="ECO:0007669"/>
    <property type="project" value="InterPro"/>
</dbReference>
<dbReference type="Gene3D" id="2.30.18.10">
    <property type="entry name" value="Transcription factor IIA (TFIIA), beta-barrel domain"/>
    <property type="match status" value="1"/>
</dbReference>
<proteinExistence type="predicted"/>
<dbReference type="AlphaFoldDB" id="A0A1J1HGF2"/>
<sequence>MMEQGNFDEKFGNSILLEALKEALKQMIEEFYVEKEIGIKIYKQACSNIKKEILDNSNQLSDINVSGHLKSYYCRNDVWTFFFKNTLFKINKNKKTKNYSKDYKSYQPLNLKVYKNFHNKKEEFLKYSIDNNNVKILKNFSKLYSNIIHNENNENDIDDIFFYYDGLIKVLCVEEAFM</sequence>
<dbReference type="EMBL" id="LN835309">
    <property type="protein sequence ID" value="CRH02925.1"/>
    <property type="molecule type" value="Genomic_DNA"/>
</dbReference>
<dbReference type="Proteomes" id="UP000220158">
    <property type="component" value="Chromosome 14"/>
</dbReference>
<protein>
    <submittedName>
        <fullName evidence="4">Uncharacterized protein</fullName>
    </submittedName>
</protein>
<evidence type="ECO:0000256" key="1">
    <source>
        <dbReference type="ARBA" id="ARBA00004123"/>
    </source>
</evidence>
<evidence type="ECO:0000256" key="2">
    <source>
        <dbReference type="ARBA" id="ARBA00023163"/>
    </source>
</evidence>
<dbReference type="OrthoDB" id="361139at2759"/>
<evidence type="ECO:0000256" key="3">
    <source>
        <dbReference type="ARBA" id="ARBA00023242"/>
    </source>
</evidence>
<keyword evidence="3" id="KW-0539">Nucleus</keyword>
<dbReference type="KEGG" id="prel:PRELSG_1466000"/>
<evidence type="ECO:0000313" key="5">
    <source>
        <dbReference type="Proteomes" id="UP000220158"/>
    </source>
</evidence>
<keyword evidence="5" id="KW-1185">Reference proteome</keyword>
<dbReference type="InterPro" id="IPR009088">
    <property type="entry name" value="TFIIA_b-brl"/>
</dbReference>
<dbReference type="SUPFAM" id="SSF50784">
    <property type="entry name" value="Transcription factor IIA (TFIIA), beta-barrel domain"/>
    <property type="match status" value="1"/>
</dbReference>
<accession>A0A1J1HGF2</accession>
<dbReference type="GO" id="GO:0006367">
    <property type="term" value="P:transcription initiation at RNA polymerase II promoter"/>
    <property type="evidence" value="ECO:0007669"/>
    <property type="project" value="InterPro"/>
</dbReference>
<name>A0A1J1HGF2_PLARL</name>
<organism evidence="4 5">
    <name type="scientific">Plasmodium relictum</name>
    <dbReference type="NCBI Taxonomy" id="85471"/>
    <lineage>
        <taxon>Eukaryota</taxon>
        <taxon>Sar</taxon>
        <taxon>Alveolata</taxon>
        <taxon>Apicomplexa</taxon>
        <taxon>Aconoidasida</taxon>
        <taxon>Haemosporida</taxon>
        <taxon>Plasmodiidae</taxon>
        <taxon>Plasmodium</taxon>
        <taxon>Plasmodium (Haemamoeba)</taxon>
    </lineage>
</organism>
<dbReference type="RefSeq" id="XP_028535445.1">
    <property type="nucleotide sequence ID" value="XM_028679764.1"/>
</dbReference>
<evidence type="ECO:0000313" key="4">
    <source>
        <dbReference type="EMBL" id="CRH02925.1"/>
    </source>
</evidence>
<dbReference type="OMA" id="KIYKEAC"/>
<keyword evidence="2" id="KW-0804">Transcription</keyword>
<comment type="subcellular location">
    <subcellularLocation>
        <location evidence="1">Nucleus</location>
    </subcellularLocation>
</comment>
<gene>
    <name evidence="4" type="ORF">PRELSG_1466000</name>
</gene>